<protein>
    <submittedName>
        <fullName evidence="2">Uncharacterized protein</fullName>
    </submittedName>
</protein>
<feature type="compositionally biased region" description="Basic residues" evidence="1">
    <location>
        <begin position="302"/>
        <end position="316"/>
    </location>
</feature>
<gene>
    <name evidence="2" type="ORF">FOZ62_028431</name>
</gene>
<dbReference type="Proteomes" id="UP000574390">
    <property type="component" value="Unassembled WGS sequence"/>
</dbReference>
<feature type="compositionally biased region" description="Basic and acidic residues" evidence="1">
    <location>
        <begin position="317"/>
        <end position="329"/>
    </location>
</feature>
<evidence type="ECO:0000313" key="3">
    <source>
        <dbReference type="Proteomes" id="UP000574390"/>
    </source>
</evidence>
<reference evidence="2 3" key="1">
    <citation type="submission" date="2020-04" db="EMBL/GenBank/DDBJ databases">
        <title>Perkinsus olseni comparative genomics.</title>
        <authorList>
            <person name="Bogema D.R."/>
        </authorList>
    </citation>
    <scope>NUCLEOTIDE SEQUENCE [LARGE SCALE GENOMIC DNA]</scope>
    <source>
        <strain evidence="2">ATCC PRA-205</strain>
    </source>
</reference>
<feature type="region of interest" description="Disordered" evidence="1">
    <location>
        <begin position="93"/>
        <end position="125"/>
    </location>
</feature>
<name>A0A7J6RB01_PEROL</name>
<feature type="compositionally biased region" description="Low complexity" evidence="1">
    <location>
        <begin position="277"/>
        <end position="289"/>
    </location>
</feature>
<dbReference type="EMBL" id="JABANM010023458">
    <property type="protein sequence ID" value="KAF4717834.1"/>
    <property type="molecule type" value="Genomic_DNA"/>
</dbReference>
<feature type="compositionally biased region" description="Low complexity" evidence="1">
    <location>
        <begin position="216"/>
        <end position="230"/>
    </location>
</feature>
<accession>A0A7J6RB01</accession>
<feature type="compositionally biased region" description="Gly residues" evidence="1">
    <location>
        <begin position="94"/>
        <end position="114"/>
    </location>
</feature>
<proteinExistence type="predicted"/>
<dbReference type="AlphaFoldDB" id="A0A7J6RB01"/>
<evidence type="ECO:0000256" key="1">
    <source>
        <dbReference type="SAM" id="MobiDB-lite"/>
    </source>
</evidence>
<organism evidence="2 3">
    <name type="scientific">Perkinsus olseni</name>
    <name type="common">Perkinsus atlanticus</name>
    <dbReference type="NCBI Taxonomy" id="32597"/>
    <lineage>
        <taxon>Eukaryota</taxon>
        <taxon>Sar</taxon>
        <taxon>Alveolata</taxon>
        <taxon>Perkinsozoa</taxon>
        <taxon>Perkinsea</taxon>
        <taxon>Perkinsida</taxon>
        <taxon>Perkinsidae</taxon>
        <taxon>Perkinsus</taxon>
    </lineage>
</organism>
<feature type="compositionally biased region" description="Basic and acidic residues" evidence="1">
    <location>
        <begin position="198"/>
        <end position="212"/>
    </location>
</feature>
<comment type="caution">
    <text evidence="2">The sequence shown here is derived from an EMBL/GenBank/DDBJ whole genome shotgun (WGS) entry which is preliminary data.</text>
</comment>
<feature type="region of interest" description="Disordered" evidence="1">
    <location>
        <begin position="192"/>
        <end position="329"/>
    </location>
</feature>
<sequence length="329" mass="35967">MSMPMRRFKPAKETFHVPFPRAIAGPRGMEDDVGGGGKPTAWTDCASGNKEWRPPGTGKLYGLSQAERRCAAHLQRVSIHSLVDRMRQRRRRAGGGWSVAGGGGSKGSVAGGSVRGRRRGAAGRANAGGLTGAFASGTDVRHQGGLHKRRLRNHLVMQLIRSNKPIPPSSRFTAQDYLAAERSLTWRRARDGMSVATERGRATSRDEIEASGKEGGASPSKSGGYSPSGSTLRGGGQWGDNNVSLGAPEASSRKRKKSCEDRKAVQQPRPRKRQRRQGNNNGNSTNPQSAALEREGVSRANARTRGRRERRKRQQRAKQEEEMNRRRLF</sequence>
<evidence type="ECO:0000313" key="2">
    <source>
        <dbReference type="EMBL" id="KAF4717834.1"/>
    </source>
</evidence>